<name>A0AAV2SHI6_MEGNR</name>
<evidence type="ECO:0008006" key="3">
    <source>
        <dbReference type="Google" id="ProtNLM"/>
    </source>
</evidence>
<feature type="non-terminal residue" evidence="1">
    <location>
        <position position="1"/>
    </location>
</feature>
<feature type="non-terminal residue" evidence="1">
    <location>
        <position position="154"/>
    </location>
</feature>
<evidence type="ECO:0000313" key="2">
    <source>
        <dbReference type="Proteomes" id="UP001497623"/>
    </source>
</evidence>
<dbReference type="InterPro" id="IPR046338">
    <property type="entry name" value="GAIN_dom_sf"/>
</dbReference>
<dbReference type="Proteomes" id="UP001497623">
    <property type="component" value="Unassembled WGS sequence"/>
</dbReference>
<gene>
    <name evidence="1" type="ORF">MNOR_LOCUS36450</name>
</gene>
<dbReference type="AlphaFoldDB" id="A0AAV2SHI6"/>
<reference evidence="1 2" key="1">
    <citation type="submission" date="2024-05" db="EMBL/GenBank/DDBJ databases">
        <authorList>
            <person name="Wallberg A."/>
        </authorList>
    </citation>
    <scope>NUCLEOTIDE SEQUENCE [LARGE SCALE GENOMIC DNA]</scope>
</reference>
<evidence type="ECO:0000313" key="1">
    <source>
        <dbReference type="EMBL" id="CAL4190185.1"/>
    </source>
</evidence>
<protein>
    <recommendedName>
        <fullName evidence="3">Apolipoprotein B</fullName>
    </recommendedName>
</protein>
<organism evidence="1 2">
    <name type="scientific">Meganyctiphanes norvegica</name>
    <name type="common">Northern krill</name>
    <name type="synonym">Thysanopoda norvegica</name>
    <dbReference type="NCBI Taxonomy" id="48144"/>
    <lineage>
        <taxon>Eukaryota</taxon>
        <taxon>Metazoa</taxon>
        <taxon>Ecdysozoa</taxon>
        <taxon>Arthropoda</taxon>
        <taxon>Crustacea</taxon>
        <taxon>Multicrustacea</taxon>
        <taxon>Malacostraca</taxon>
        <taxon>Eumalacostraca</taxon>
        <taxon>Eucarida</taxon>
        <taxon>Euphausiacea</taxon>
        <taxon>Euphausiidae</taxon>
        <taxon>Meganyctiphanes</taxon>
    </lineage>
</organism>
<accession>A0AAV2SHI6</accession>
<comment type="caution">
    <text evidence="1">The sequence shown here is derived from an EMBL/GenBank/DDBJ whole genome shotgun (WGS) entry which is preliminary data.</text>
</comment>
<keyword evidence="2" id="KW-1185">Reference proteome</keyword>
<dbReference type="EMBL" id="CAXKWB010066554">
    <property type="protein sequence ID" value="CAL4190185.1"/>
    <property type="molecule type" value="Genomic_DNA"/>
</dbReference>
<sequence>VWSGLPKNQKYSLSSQLQVALEQAAVETASLLQDNSKKNFSTKTTDVHIEKFPRTKNMLNGTVFEHPKFDNTYIKLPQQLDENSLSANFLTFMAFSNLHQILGAPSLDEEDITFPIIAASPVIGLTLGNTSWHSHDDSINGYVQATFSQLYPLQ</sequence>
<dbReference type="Gene3D" id="2.60.220.50">
    <property type="match status" value="1"/>
</dbReference>
<proteinExistence type="predicted"/>